<dbReference type="SUPFAM" id="SSF53474">
    <property type="entry name" value="alpha/beta-Hydrolases"/>
    <property type="match status" value="1"/>
</dbReference>
<evidence type="ECO:0000256" key="1">
    <source>
        <dbReference type="ARBA" id="ARBA00005964"/>
    </source>
</evidence>
<dbReference type="ESTHER" id="strei-e0pe09">
    <property type="family name" value="Carb_B_Bacteria"/>
</dbReference>
<dbReference type="EMBL" id="AEEL01000014">
    <property type="protein sequence ID" value="EFM27519.1"/>
    <property type="molecule type" value="Genomic_DNA"/>
</dbReference>
<evidence type="ECO:0000313" key="5">
    <source>
        <dbReference type="EMBL" id="EFM27519.1"/>
    </source>
</evidence>
<dbReference type="Gene3D" id="3.40.50.1820">
    <property type="entry name" value="alpha/beta hydrolase"/>
    <property type="match status" value="1"/>
</dbReference>
<keyword evidence="2 3" id="KW-0378">Hydrolase</keyword>
<comment type="caution">
    <text evidence="5">The sequence shown here is derived from an EMBL/GenBank/DDBJ whole genome shotgun (WGS) entry which is preliminary data.</text>
</comment>
<dbReference type="Pfam" id="PF00135">
    <property type="entry name" value="COesterase"/>
    <property type="match status" value="1"/>
</dbReference>
<dbReference type="InterPro" id="IPR029058">
    <property type="entry name" value="AB_hydrolase_fold"/>
</dbReference>
<comment type="similarity">
    <text evidence="1 3">Belongs to the type-B carboxylesterase/lipase family.</text>
</comment>
<dbReference type="AlphaFoldDB" id="E0PE09"/>
<sequence>MYSTDKGDLNMKWKKIVIIGITSLSLGACSNVTNSNLSNSGFNASVKQTISGGDIKGHQDKDNDVLEWLGIPYATANRWQAPEEVEAWSDTFDATKPGEQDIQVSNGKIVGSESALNLDVVRPDSDEDNLPVIVYIHGGNNQTGNAQEIRGNTLVNDINAIYVSVNYRLGVLGFNPLAALKTGNDEENSGNYSLLDIAAALDWVKENIETFGGDKDNITLAGFSAGGRDVMATLISPLFAGKYDKAISFSGGMTLSEETESQEIFAAAISPLVVEDGIKATEEEANTWLLTANNDVENYLRGISAERLAGLMGNAAIRMKAFPHLYIDGTVIPKSGFKTKSYNDVPLMLVTGTDEFSLFAASDERFSKDFTSGQLFTDKEKLAEFTYSKKYGGQLYSLANGVESAKTMSDNYDSAIYIAEISYGDNSNVTPDLAKTFGAFHGIFEPMLQTPSNYASLIGDAFETDGAAAMSKDFKAYLKNFLNSDDPNGNDLAKWQPWTSTNQILSIDATQDKAIIESKTNTATAEEILSKMESDTSLTEETKEELNTTVLNGRWFSSIIDNKYAVKE</sequence>
<dbReference type="HOGENOM" id="CLU_006586_16_4_9"/>
<dbReference type="InterPro" id="IPR002018">
    <property type="entry name" value="CarbesteraseB"/>
</dbReference>
<dbReference type="GO" id="GO:0016787">
    <property type="term" value="F:hydrolase activity"/>
    <property type="evidence" value="ECO:0007669"/>
    <property type="project" value="UniProtKB-KW"/>
</dbReference>
<dbReference type="PANTHER" id="PTHR11559">
    <property type="entry name" value="CARBOXYLESTERASE"/>
    <property type="match status" value="1"/>
</dbReference>
<protein>
    <recommendedName>
        <fullName evidence="3">Carboxylic ester hydrolase</fullName>
        <ecNumber evidence="3">3.1.1.-</ecNumber>
    </recommendedName>
</protein>
<name>E0PE09_STREI</name>
<dbReference type="PROSITE" id="PS51257">
    <property type="entry name" value="PROKAR_LIPOPROTEIN"/>
    <property type="match status" value="1"/>
</dbReference>
<proteinExistence type="inferred from homology"/>
<dbReference type="InterPro" id="IPR019826">
    <property type="entry name" value="Carboxylesterase_B_AS"/>
</dbReference>
<dbReference type="InterPro" id="IPR050309">
    <property type="entry name" value="Type-B_Carboxylest/Lipase"/>
</dbReference>
<keyword evidence="6" id="KW-1185">Reference proteome</keyword>
<feature type="domain" description="Carboxylesterase type B" evidence="4">
    <location>
        <begin position="49"/>
        <end position="367"/>
    </location>
</feature>
<dbReference type="Proteomes" id="UP000004290">
    <property type="component" value="Unassembled WGS sequence"/>
</dbReference>
<evidence type="ECO:0000259" key="4">
    <source>
        <dbReference type="Pfam" id="PF00135"/>
    </source>
</evidence>
<organism evidence="5 6">
    <name type="scientific">Streptococcus equinus ATCC 700338</name>
    <dbReference type="NCBI Taxonomy" id="864569"/>
    <lineage>
        <taxon>Bacteria</taxon>
        <taxon>Bacillati</taxon>
        <taxon>Bacillota</taxon>
        <taxon>Bacilli</taxon>
        <taxon>Lactobacillales</taxon>
        <taxon>Streptococcaceae</taxon>
        <taxon>Streptococcus</taxon>
    </lineage>
</organism>
<evidence type="ECO:0000256" key="2">
    <source>
        <dbReference type="ARBA" id="ARBA00022801"/>
    </source>
</evidence>
<evidence type="ECO:0000256" key="3">
    <source>
        <dbReference type="RuleBase" id="RU361235"/>
    </source>
</evidence>
<dbReference type="EC" id="3.1.1.-" evidence="3"/>
<accession>E0PE09</accession>
<reference evidence="5 6" key="1">
    <citation type="submission" date="2010-07" db="EMBL/GenBank/DDBJ databases">
        <authorList>
            <person name="Muzny D."/>
            <person name="Qin X."/>
            <person name="Deng J."/>
            <person name="Jiang H."/>
            <person name="Liu Y."/>
            <person name="Qu J."/>
            <person name="Song X.-Z."/>
            <person name="Zhang L."/>
            <person name="Thornton R."/>
            <person name="Coyle M."/>
            <person name="Francisco L."/>
            <person name="Jackson L."/>
            <person name="Javaid M."/>
            <person name="Korchina V."/>
            <person name="Kovar C."/>
            <person name="Mata R."/>
            <person name="Mathew T."/>
            <person name="Ngo R."/>
            <person name="Nguyen L."/>
            <person name="Nguyen N."/>
            <person name="Okwuonu G."/>
            <person name="Ongeri F."/>
            <person name="Pham C."/>
            <person name="Simmons D."/>
            <person name="Wilczek-Boney K."/>
            <person name="Hale W."/>
            <person name="Jakkamsetti A."/>
            <person name="Pham P."/>
            <person name="Ruth R."/>
            <person name="San Lucas F."/>
            <person name="Warren J."/>
            <person name="Zhang J."/>
            <person name="Zhao Z."/>
            <person name="Zhou C."/>
            <person name="Zhu D."/>
            <person name="Lee S."/>
            <person name="Bess C."/>
            <person name="Blankenburg K."/>
            <person name="Forbes L."/>
            <person name="Fu Q."/>
            <person name="Gubbala S."/>
            <person name="Hirani K."/>
            <person name="Jayaseelan J.C."/>
            <person name="Lara F."/>
            <person name="Munidasa M."/>
            <person name="Palculict T."/>
            <person name="Patil S."/>
            <person name="Pu L.-L."/>
            <person name="Saada N."/>
            <person name="Tang L."/>
            <person name="Weissenberger G."/>
            <person name="Zhu Y."/>
            <person name="Hemphill L."/>
            <person name="Shang Y."/>
            <person name="Youmans B."/>
            <person name="Ayvaz T."/>
            <person name="Ross M."/>
            <person name="Santibanez J."/>
            <person name="Aqrawi P."/>
            <person name="Gross S."/>
            <person name="Joshi V."/>
            <person name="Fowler G."/>
            <person name="Nazareth L."/>
            <person name="Reid J."/>
            <person name="Worley K."/>
            <person name="Petrosino J."/>
            <person name="Highlander S."/>
            <person name="Gibbs R."/>
        </authorList>
    </citation>
    <scope>NUCLEOTIDE SEQUENCE [LARGE SCALE GENOMIC DNA]</scope>
    <source>
        <strain evidence="5 6">ATCC 700338</strain>
    </source>
</reference>
<gene>
    <name evidence="5" type="primary">lipT</name>
    <name evidence="5" type="ORF">HMPREF9319_1082</name>
</gene>
<dbReference type="PROSITE" id="PS00122">
    <property type="entry name" value="CARBOXYLESTERASE_B_1"/>
    <property type="match status" value="1"/>
</dbReference>
<evidence type="ECO:0000313" key="6">
    <source>
        <dbReference type="Proteomes" id="UP000004290"/>
    </source>
</evidence>